<organism evidence="1">
    <name type="scientific">uncultured Cytophagales bacterium</name>
    <dbReference type="NCBI Taxonomy" id="158755"/>
    <lineage>
        <taxon>Bacteria</taxon>
        <taxon>Pseudomonadati</taxon>
        <taxon>Bacteroidota</taxon>
        <taxon>Sphingobacteriia</taxon>
        <taxon>Sphingobacteriales</taxon>
        <taxon>environmental samples</taxon>
    </lineage>
</organism>
<evidence type="ECO:0000313" key="1">
    <source>
        <dbReference type="EMBL" id="CAA9317358.1"/>
    </source>
</evidence>
<reference evidence="1" key="1">
    <citation type="submission" date="2020-02" db="EMBL/GenBank/DDBJ databases">
        <authorList>
            <person name="Meier V. D."/>
        </authorList>
    </citation>
    <scope>NUCLEOTIDE SEQUENCE</scope>
    <source>
        <strain evidence="1">AVDCRST_MAG56</strain>
    </source>
</reference>
<dbReference type="AlphaFoldDB" id="A0A6J4KWH5"/>
<dbReference type="EMBL" id="CADCTQ010000554">
    <property type="protein sequence ID" value="CAA9317358.1"/>
    <property type="molecule type" value="Genomic_DNA"/>
</dbReference>
<accession>A0A6J4KWH5</accession>
<proteinExistence type="predicted"/>
<sequence length="57" mass="6554">MNNPPSIVFPDDYDSPHFLEGDQNHWRGFYLRKASVKLPRQLKDKGKAGQRIELGVS</sequence>
<protein>
    <submittedName>
        <fullName evidence="1">Uncharacterized protein</fullName>
    </submittedName>
</protein>
<name>A0A6J4KWH5_9SPHI</name>
<feature type="non-terminal residue" evidence="1">
    <location>
        <position position="57"/>
    </location>
</feature>
<gene>
    <name evidence="1" type="ORF">AVDCRST_MAG56-6711</name>
</gene>